<evidence type="ECO:0000313" key="1">
    <source>
        <dbReference type="EMBL" id="CAD7077719.1"/>
    </source>
</evidence>
<proteinExistence type="predicted"/>
<evidence type="ECO:0000313" key="2">
    <source>
        <dbReference type="Proteomes" id="UP000594454"/>
    </source>
</evidence>
<reference evidence="1 2" key="1">
    <citation type="submission" date="2020-11" db="EMBL/GenBank/DDBJ databases">
        <authorList>
            <person name="Wallbank WR R."/>
            <person name="Pardo Diaz C."/>
            <person name="Kozak K."/>
            <person name="Martin S."/>
            <person name="Jiggins C."/>
            <person name="Moest M."/>
            <person name="Warren A I."/>
            <person name="Generalovic N T."/>
            <person name="Byers J.R.P. K."/>
            <person name="Montejo-Kovacevich G."/>
            <person name="Yen C E."/>
        </authorList>
    </citation>
    <scope>NUCLEOTIDE SEQUENCE [LARGE SCALE GENOMIC DNA]</scope>
</reference>
<dbReference type="InParanoid" id="A0A7R8UBX6"/>
<organism evidence="1 2">
    <name type="scientific">Hermetia illucens</name>
    <name type="common">Black soldier fly</name>
    <dbReference type="NCBI Taxonomy" id="343691"/>
    <lineage>
        <taxon>Eukaryota</taxon>
        <taxon>Metazoa</taxon>
        <taxon>Ecdysozoa</taxon>
        <taxon>Arthropoda</taxon>
        <taxon>Hexapoda</taxon>
        <taxon>Insecta</taxon>
        <taxon>Pterygota</taxon>
        <taxon>Neoptera</taxon>
        <taxon>Endopterygota</taxon>
        <taxon>Diptera</taxon>
        <taxon>Brachycera</taxon>
        <taxon>Stratiomyomorpha</taxon>
        <taxon>Stratiomyidae</taxon>
        <taxon>Hermetiinae</taxon>
        <taxon>Hermetia</taxon>
    </lineage>
</organism>
<keyword evidence="2" id="KW-1185">Reference proteome</keyword>
<dbReference type="EMBL" id="LR899009">
    <property type="protein sequence ID" value="CAD7077719.1"/>
    <property type="molecule type" value="Genomic_DNA"/>
</dbReference>
<name>A0A7R8UBX6_HERIL</name>
<dbReference type="Proteomes" id="UP000594454">
    <property type="component" value="Chromosome 1"/>
</dbReference>
<accession>A0A7R8UBX6</accession>
<sequence length="84" mass="9202">MQTATLCFGPQRRSYIQFDIDDIPDLDLVGSGDVVLLLDRASTTGGKSEYDGLDNLAGFICHKMKILHSEISVGEATISPHFFI</sequence>
<gene>
    <name evidence="1" type="ORF">HERILL_LOCUS1041</name>
</gene>
<dbReference type="AlphaFoldDB" id="A0A7R8UBX6"/>
<protein>
    <submittedName>
        <fullName evidence="1">Uncharacterized protein</fullName>
    </submittedName>
</protein>